<name>A0AA40AIB0_9PEZI</name>
<protein>
    <submittedName>
        <fullName evidence="2">Uncharacterized protein</fullName>
    </submittedName>
</protein>
<accession>A0AA40AIB0</accession>
<comment type="caution">
    <text evidence="2">The sequence shown here is derived from an EMBL/GenBank/DDBJ whole genome shotgun (WGS) entry which is preliminary data.</text>
</comment>
<keyword evidence="1" id="KW-0812">Transmembrane</keyword>
<evidence type="ECO:0000313" key="3">
    <source>
        <dbReference type="Proteomes" id="UP001172102"/>
    </source>
</evidence>
<dbReference type="AlphaFoldDB" id="A0AA40AIB0"/>
<gene>
    <name evidence="2" type="ORF">B0H67DRAFT_582950</name>
</gene>
<feature type="transmembrane region" description="Helical" evidence="1">
    <location>
        <begin position="12"/>
        <end position="31"/>
    </location>
</feature>
<dbReference type="Proteomes" id="UP001172102">
    <property type="component" value="Unassembled WGS sequence"/>
</dbReference>
<keyword evidence="3" id="KW-1185">Reference proteome</keyword>
<evidence type="ECO:0000313" key="2">
    <source>
        <dbReference type="EMBL" id="KAK0716366.1"/>
    </source>
</evidence>
<keyword evidence="1" id="KW-0472">Membrane</keyword>
<proteinExistence type="predicted"/>
<dbReference type="EMBL" id="JAUKUA010000004">
    <property type="protein sequence ID" value="KAK0716366.1"/>
    <property type="molecule type" value="Genomic_DNA"/>
</dbReference>
<evidence type="ECO:0000256" key="1">
    <source>
        <dbReference type="SAM" id="Phobius"/>
    </source>
</evidence>
<keyword evidence="1" id="KW-1133">Transmembrane helix</keyword>
<feature type="transmembrane region" description="Helical" evidence="1">
    <location>
        <begin position="43"/>
        <end position="62"/>
    </location>
</feature>
<reference evidence="2" key="1">
    <citation type="submission" date="2023-06" db="EMBL/GenBank/DDBJ databases">
        <title>Genome-scale phylogeny and comparative genomics of the fungal order Sordariales.</title>
        <authorList>
            <consortium name="Lawrence Berkeley National Laboratory"/>
            <person name="Hensen N."/>
            <person name="Bonometti L."/>
            <person name="Westerberg I."/>
            <person name="Brannstrom I.O."/>
            <person name="Guillou S."/>
            <person name="Cros-Aarteil S."/>
            <person name="Calhoun S."/>
            <person name="Haridas S."/>
            <person name="Kuo A."/>
            <person name="Mondo S."/>
            <person name="Pangilinan J."/>
            <person name="Riley R."/>
            <person name="Labutti K."/>
            <person name="Andreopoulos B."/>
            <person name="Lipzen A."/>
            <person name="Chen C."/>
            <person name="Yanf M."/>
            <person name="Daum C."/>
            <person name="Ng V."/>
            <person name="Clum A."/>
            <person name="Steindorff A."/>
            <person name="Ohm R."/>
            <person name="Martin F."/>
            <person name="Silar P."/>
            <person name="Natvig D."/>
            <person name="Lalanne C."/>
            <person name="Gautier V."/>
            <person name="Ament-Velasquez S.L."/>
            <person name="Kruys A."/>
            <person name="Hutchinson M.I."/>
            <person name="Powell A.J."/>
            <person name="Barry K."/>
            <person name="Miller A.N."/>
            <person name="Grigoriev I.V."/>
            <person name="Debuchy R."/>
            <person name="Gladieux P."/>
            <person name="Thoren M.H."/>
            <person name="Johannesson H."/>
        </authorList>
    </citation>
    <scope>NUCLEOTIDE SEQUENCE</scope>
    <source>
        <strain evidence="2">SMH4607-1</strain>
    </source>
</reference>
<organism evidence="2 3">
    <name type="scientific">Lasiosphaeris hirsuta</name>
    <dbReference type="NCBI Taxonomy" id="260670"/>
    <lineage>
        <taxon>Eukaryota</taxon>
        <taxon>Fungi</taxon>
        <taxon>Dikarya</taxon>
        <taxon>Ascomycota</taxon>
        <taxon>Pezizomycotina</taxon>
        <taxon>Sordariomycetes</taxon>
        <taxon>Sordariomycetidae</taxon>
        <taxon>Sordariales</taxon>
        <taxon>Lasiosphaeriaceae</taxon>
        <taxon>Lasiosphaeris</taxon>
    </lineage>
</organism>
<sequence>MTFASNYVCFFFQRHLPSVGILISSFTTYTLFPLQLSTDRMEFYISSLIYRVFLSYTVPTFYNSNFPFLLIGNESFINLLLVRGLTIKSNPHIETTSVWR</sequence>